<dbReference type="NCBIfam" id="TIGR00726">
    <property type="entry name" value="peptidoglycan editing factor PgeF"/>
    <property type="match status" value="1"/>
</dbReference>
<dbReference type="Pfam" id="PF02578">
    <property type="entry name" value="Cu-oxidase_4"/>
    <property type="match status" value="1"/>
</dbReference>
<dbReference type="Proteomes" id="UP001326613">
    <property type="component" value="Chromosome"/>
</dbReference>
<evidence type="ECO:0000256" key="1">
    <source>
        <dbReference type="ARBA" id="ARBA00000553"/>
    </source>
</evidence>
<reference evidence="11 12" key="1">
    <citation type="submission" date="2022-10" db="EMBL/GenBank/DDBJ databases">
        <title>Host association and intracellularity evolved multiple times independently in the Rickettsiales.</title>
        <authorList>
            <person name="Castelli M."/>
            <person name="Nardi T."/>
            <person name="Gammuto L."/>
            <person name="Bellinzona G."/>
            <person name="Sabaneyeva E."/>
            <person name="Potekhin A."/>
            <person name="Serra V."/>
            <person name="Petroni G."/>
            <person name="Sassera D."/>
        </authorList>
    </citation>
    <scope>NUCLEOTIDE SEQUENCE [LARGE SCALE GENOMIC DNA]</scope>
    <source>
        <strain evidence="11 12">Kr 154-4</strain>
    </source>
</reference>
<keyword evidence="12" id="KW-1185">Reference proteome</keyword>
<dbReference type="EMBL" id="CP112932">
    <property type="protein sequence ID" value="WPY00931.1"/>
    <property type="molecule type" value="Genomic_DNA"/>
</dbReference>
<gene>
    <name evidence="11" type="ORF">Trichorick_00821</name>
</gene>
<comment type="similarity">
    <text evidence="2 10">Belongs to the purine nucleoside phosphorylase YfiH/LACC1 family.</text>
</comment>
<organism evidence="11 12">
    <name type="scientific">Candidatus Trichorickettsia mobilis</name>
    <dbReference type="NCBI Taxonomy" id="1346319"/>
    <lineage>
        <taxon>Bacteria</taxon>
        <taxon>Pseudomonadati</taxon>
        <taxon>Pseudomonadota</taxon>
        <taxon>Alphaproteobacteria</taxon>
        <taxon>Rickettsiales</taxon>
        <taxon>Rickettsiaceae</taxon>
        <taxon>Rickettsieae</taxon>
        <taxon>Candidatus Trichorickettsia</taxon>
    </lineage>
</organism>
<name>A0ABZ0UTM4_9RICK</name>
<dbReference type="InterPro" id="IPR011324">
    <property type="entry name" value="Cytotoxic_necrot_fac-like_cat"/>
</dbReference>
<keyword evidence="5" id="KW-0378">Hydrolase</keyword>
<evidence type="ECO:0000256" key="6">
    <source>
        <dbReference type="ARBA" id="ARBA00022833"/>
    </source>
</evidence>
<keyword evidence="3" id="KW-0808">Transferase</keyword>
<proteinExistence type="inferred from homology"/>
<evidence type="ECO:0000256" key="2">
    <source>
        <dbReference type="ARBA" id="ARBA00007353"/>
    </source>
</evidence>
<accession>A0ABZ0UTM4</accession>
<sequence length="244" mass="27257">MLKELVTDKVYYRIFDREFTKSSHVYRKYKPNSNEAEIDNNLKAILAALAANDILILNQTHGNTVIDADTIQNIGEVEPEGDAAVTATNNLALAIQTADCVPVLLYCIKGKVIGAAHCGWKSAKADIIINLIDQMRVAEADIIAAVIGPAIQQSSYEVDQQYYQDFVNQQSDYQRFFIPSTKANHYMFDLPSFVEMKLVASGVNQITKISEDTYTSPTKYPSYRRSCHLGKSLQHSILSTIIIK</sequence>
<comment type="catalytic activity">
    <reaction evidence="8">
        <text>adenosine + phosphate = alpha-D-ribose 1-phosphate + adenine</text>
        <dbReference type="Rhea" id="RHEA:27642"/>
        <dbReference type="ChEBI" id="CHEBI:16335"/>
        <dbReference type="ChEBI" id="CHEBI:16708"/>
        <dbReference type="ChEBI" id="CHEBI:43474"/>
        <dbReference type="ChEBI" id="CHEBI:57720"/>
        <dbReference type="EC" id="2.4.2.1"/>
    </reaction>
    <physiologicalReaction direction="left-to-right" evidence="8">
        <dbReference type="Rhea" id="RHEA:27643"/>
    </physiologicalReaction>
</comment>
<evidence type="ECO:0000256" key="4">
    <source>
        <dbReference type="ARBA" id="ARBA00022723"/>
    </source>
</evidence>
<evidence type="ECO:0000256" key="7">
    <source>
        <dbReference type="ARBA" id="ARBA00047989"/>
    </source>
</evidence>
<evidence type="ECO:0000256" key="3">
    <source>
        <dbReference type="ARBA" id="ARBA00022679"/>
    </source>
</evidence>
<dbReference type="Gene3D" id="3.60.140.10">
    <property type="entry name" value="CNF1/YfiH-like putative cysteine hydrolases"/>
    <property type="match status" value="1"/>
</dbReference>
<evidence type="ECO:0000256" key="9">
    <source>
        <dbReference type="ARBA" id="ARBA00049893"/>
    </source>
</evidence>
<comment type="catalytic activity">
    <reaction evidence="7">
        <text>adenosine + H2O + H(+) = inosine + NH4(+)</text>
        <dbReference type="Rhea" id="RHEA:24408"/>
        <dbReference type="ChEBI" id="CHEBI:15377"/>
        <dbReference type="ChEBI" id="CHEBI:15378"/>
        <dbReference type="ChEBI" id="CHEBI:16335"/>
        <dbReference type="ChEBI" id="CHEBI:17596"/>
        <dbReference type="ChEBI" id="CHEBI:28938"/>
        <dbReference type="EC" id="3.5.4.4"/>
    </reaction>
    <physiologicalReaction direction="left-to-right" evidence="7">
        <dbReference type="Rhea" id="RHEA:24409"/>
    </physiologicalReaction>
</comment>
<dbReference type="InterPro" id="IPR038371">
    <property type="entry name" value="Cu_polyphenol_OxRdtase_sf"/>
</dbReference>
<dbReference type="CDD" id="cd16833">
    <property type="entry name" value="YfiH"/>
    <property type="match status" value="1"/>
</dbReference>
<dbReference type="InterPro" id="IPR003730">
    <property type="entry name" value="Cu_polyphenol_OxRdtase"/>
</dbReference>
<dbReference type="PANTHER" id="PTHR30616">
    <property type="entry name" value="UNCHARACTERIZED PROTEIN YFIH"/>
    <property type="match status" value="1"/>
</dbReference>
<evidence type="ECO:0000256" key="5">
    <source>
        <dbReference type="ARBA" id="ARBA00022801"/>
    </source>
</evidence>
<dbReference type="RefSeq" id="WP_323737754.1">
    <property type="nucleotide sequence ID" value="NZ_CP112932.1"/>
</dbReference>
<comment type="catalytic activity">
    <reaction evidence="1">
        <text>inosine + phosphate = alpha-D-ribose 1-phosphate + hypoxanthine</text>
        <dbReference type="Rhea" id="RHEA:27646"/>
        <dbReference type="ChEBI" id="CHEBI:17368"/>
        <dbReference type="ChEBI" id="CHEBI:17596"/>
        <dbReference type="ChEBI" id="CHEBI:43474"/>
        <dbReference type="ChEBI" id="CHEBI:57720"/>
        <dbReference type="EC" id="2.4.2.1"/>
    </reaction>
    <physiologicalReaction direction="left-to-right" evidence="1">
        <dbReference type="Rhea" id="RHEA:27647"/>
    </physiologicalReaction>
</comment>
<evidence type="ECO:0000256" key="8">
    <source>
        <dbReference type="ARBA" id="ARBA00048968"/>
    </source>
</evidence>
<protein>
    <recommendedName>
        <fullName evidence="10">Purine nucleoside phosphorylase</fullName>
    </recommendedName>
</protein>
<evidence type="ECO:0000313" key="11">
    <source>
        <dbReference type="EMBL" id="WPY00931.1"/>
    </source>
</evidence>
<evidence type="ECO:0000313" key="12">
    <source>
        <dbReference type="Proteomes" id="UP001326613"/>
    </source>
</evidence>
<evidence type="ECO:0000256" key="10">
    <source>
        <dbReference type="RuleBase" id="RU361274"/>
    </source>
</evidence>
<keyword evidence="4" id="KW-0479">Metal-binding</keyword>
<dbReference type="PANTHER" id="PTHR30616:SF2">
    <property type="entry name" value="PURINE NUCLEOSIDE PHOSPHORYLASE LACC1"/>
    <property type="match status" value="1"/>
</dbReference>
<keyword evidence="6" id="KW-0862">Zinc</keyword>
<comment type="catalytic activity">
    <reaction evidence="9">
        <text>S-methyl-5'-thioadenosine + phosphate = 5-(methylsulfanyl)-alpha-D-ribose 1-phosphate + adenine</text>
        <dbReference type="Rhea" id="RHEA:11852"/>
        <dbReference type="ChEBI" id="CHEBI:16708"/>
        <dbReference type="ChEBI" id="CHEBI:17509"/>
        <dbReference type="ChEBI" id="CHEBI:43474"/>
        <dbReference type="ChEBI" id="CHEBI:58533"/>
        <dbReference type="EC" id="2.4.2.28"/>
    </reaction>
    <physiologicalReaction direction="left-to-right" evidence="9">
        <dbReference type="Rhea" id="RHEA:11853"/>
    </physiologicalReaction>
</comment>
<dbReference type="SUPFAM" id="SSF64438">
    <property type="entry name" value="CNF1/YfiH-like putative cysteine hydrolases"/>
    <property type="match status" value="1"/>
</dbReference>